<organism evidence="2 3">
    <name type="scientific">Symmachiella dynata</name>
    <dbReference type="NCBI Taxonomy" id="2527995"/>
    <lineage>
        <taxon>Bacteria</taxon>
        <taxon>Pseudomonadati</taxon>
        <taxon>Planctomycetota</taxon>
        <taxon>Planctomycetia</taxon>
        <taxon>Planctomycetales</taxon>
        <taxon>Planctomycetaceae</taxon>
        <taxon>Symmachiella</taxon>
    </lineage>
</organism>
<evidence type="ECO:0000313" key="3">
    <source>
        <dbReference type="Proteomes" id="UP000319383"/>
    </source>
</evidence>
<feature type="domain" description="Glutamine amidotransferase" evidence="1">
    <location>
        <begin position="53"/>
        <end position="194"/>
    </location>
</feature>
<dbReference type="RefSeq" id="WP_145374966.1">
    <property type="nucleotide sequence ID" value="NZ_CP036276.1"/>
</dbReference>
<dbReference type="AlphaFoldDB" id="A0A517ZKH2"/>
<dbReference type="Proteomes" id="UP000319383">
    <property type="component" value="Chromosome"/>
</dbReference>
<dbReference type="InterPro" id="IPR017926">
    <property type="entry name" value="GATASE"/>
</dbReference>
<dbReference type="GO" id="GO:0003922">
    <property type="term" value="F:GMP synthase (glutamine-hydrolyzing) activity"/>
    <property type="evidence" value="ECO:0007669"/>
    <property type="project" value="UniProtKB-EC"/>
</dbReference>
<evidence type="ECO:0000259" key="1">
    <source>
        <dbReference type="Pfam" id="PF00117"/>
    </source>
</evidence>
<dbReference type="GO" id="GO:0005829">
    <property type="term" value="C:cytosol"/>
    <property type="evidence" value="ECO:0007669"/>
    <property type="project" value="TreeGrafter"/>
</dbReference>
<evidence type="ECO:0000313" key="2">
    <source>
        <dbReference type="EMBL" id="QDU42981.1"/>
    </source>
</evidence>
<dbReference type="InterPro" id="IPR029062">
    <property type="entry name" value="Class_I_gatase-like"/>
</dbReference>
<keyword evidence="2" id="KW-0436">Ligase</keyword>
<reference evidence="2 3" key="1">
    <citation type="submission" date="2019-02" db="EMBL/GenBank/DDBJ databases">
        <title>Deep-cultivation of Planctomycetes and their phenomic and genomic characterization uncovers novel biology.</title>
        <authorList>
            <person name="Wiegand S."/>
            <person name="Jogler M."/>
            <person name="Boedeker C."/>
            <person name="Pinto D."/>
            <person name="Vollmers J."/>
            <person name="Rivas-Marin E."/>
            <person name="Kohn T."/>
            <person name="Peeters S.H."/>
            <person name="Heuer A."/>
            <person name="Rast P."/>
            <person name="Oberbeckmann S."/>
            <person name="Bunk B."/>
            <person name="Jeske O."/>
            <person name="Meyerdierks A."/>
            <person name="Storesund J.E."/>
            <person name="Kallscheuer N."/>
            <person name="Luecker S."/>
            <person name="Lage O.M."/>
            <person name="Pohl T."/>
            <person name="Merkel B.J."/>
            <person name="Hornburger P."/>
            <person name="Mueller R.-W."/>
            <person name="Bruemmer F."/>
            <person name="Labrenz M."/>
            <person name="Spormann A.M."/>
            <person name="Op den Camp H."/>
            <person name="Overmann J."/>
            <person name="Amann R."/>
            <person name="Jetten M.S.M."/>
            <person name="Mascher T."/>
            <person name="Medema M.H."/>
            <person name="Devos D.P."/>
            <person name="Kaster A.-K."/>
            <person name="Ovreas L."/>
            <person name="Rohde M."/>
            <person name="Galperin M.Y."/>
            <person name="Jogler C."/>
        </authorList>
    </citation>
    <scope>NUCLEOTIDE SEQUENCE [LARGE SCALE GENOMIC DNA]</scope>
    <source>
        <strain evidence="2 3">Mal52</strain>
    </source>
</reference>
<accession>A0A517ZKH2</accession>
<dbReference type="CDD" id="cd01741">
    <property type="entry name" value="GATase1_1"/>
    <property type="match status" value="1"/>
</dbReference>
<keyword evidence="3" id="KW-1185">Reference proteome</keyword>
<dbReference type="Gene3D" id="3.40.50.880">
    <property type="match status" value="1"/>
</dbReference>
<dbReference type="Pfam" id="PF00117">
    <property type="entry name" value="GATase"/>
    <property type="match status" value="1"/>
</dbReference>
<protein>
    <submittedName>
        <fullName evidence="2">GMP synthase [glutamine-hydrolyzing]</fullName>
        <ecNumber evidence="2">6.3.5.2</ecNumber>
    </submittedName>
</protein>
<dbReference type="PROSITE" id="PS51273">
    <property type="entry name" value="GATASE_TYPE_1"/>
    <property type="match status" value="1"/>
</dbReference>
<dbReference type="SUPFAM" id="SSF52317">
    <property type="entry name" value="Class I glutamine amidotransferase-like"/>
    <property type="match status" value="1"/>
</dbReference>
<dbReference type="InterPro" id="IPR044992">
    <property type="entry name" value="ChyE-like"/>
</dbReference>
<dbReference type="PANTHER" id="PTHR42695:SF5">
    <property type="entry name" value="GLUTAMINE AMIDOTRANSFERASE YLR126C-RELATED"/>
    <property type="match status" value="1"/>
</dbReference>
<sequence length="245" mass="27265">MNLAENLRYLLLQVRNANDPMQTHEVESFSRVLGVSPERISVHDMLNSRPSPSTTEQADMVLLGGSGHYSAAGEGEWLMRALDYLRQLHAAGKPTFASCWGFQAMARAMGGEVIKDLQRAEVGTHTLTLTAAGRADPIFGPLGETFYGQMGHEDCVTRLPANAVLLASSRRVENQAYCFADAPIYCTQFHPELNRNDLLARVKTYPEYVERIENIPPEHFGELCRDTLETEQLLPRFVEHVFGGG</sequence>
<proteinExistence type="predicted"/>
<gene>
    <name evidence="2" type="primary">guaA_1</name>
    <name evidence="2" type="ORF">Mal52_14510</name>
</gene>
<dbReference type="PANTHER" id="PTHR42695">
    <property type="entry name" value="GLUTAMINE AMIDOTRANSFERASE YLR126C-RELATED"/>
    <property type="match status" value="1"/>
</dbReference>
<dbReference type="EC" id="6.3.5.2" evidence="2"/>
<dbReference type="EMBL" id="CP036276">
    <property type="protein sequence ID" value="QDU42981.1"/>
    <property type="molecule type" value="Genomic_DNA"/>
</dbReference>
<name>A0A517ZKH2_9PLAN</name>
<dbReference type="KEGG" id="sdyn:Mal52_14510"/>